<evidence type="ECO:0000256" key="1">
    <source>
        <dbReference type="ARBA" id="ARBA00005021"/>
    </source>
</evidence>
<dbReference type="GO" id="GO:0009086">
    <property type="term" value="P:methionine biosynthetic process"/>
    <property type="evidence" value="ECO:0007669"/>
    <property type="project" value="UniProtKB-KW"/>
</dbReference>
<keyword evidence="6" id="KW-0791">Threonine biosynthesis</keyword>
<comment type="caution">
    <text evidence="15">The sequence shown here is derived from an EMBL/GenBank/DDBJ whole genome shotgun (WGS) entry which is preliminary data.</text>
</comment>
<evidence type="ECO:0000256" key="8">
    <source>
        <dbReference type="ARBA" id="ARBA00023002"/>
    </source>
</evidence>
<dbReference type="Pfam" id="PF01118">
    <property type="entry name" value="Semialdhyde_dh"/>
    <property type="match status" value="1"/>
</dbReference>
<evidence type="ECO:0000259" key="14">
    <source>
        <dbReference type="SMART" id="SM00859"/>
    </source>
</evidence>
<keyword evidence="8 15" id="KW-0560">Oxidoreductase</keyword>
<dbReference type="Gene3D" id="3.40.50.720">
    <property type="entry name" value="NAD(P)-binding Rossmann-like Domain"/>
    <property type="match status" value="1"/>
</dbReference>
<dbReference type="SUPFAM" id="SSF51735">
    <property type="entry name" value="NAD(P)-binding Rossmann-fold domains"/>
    <property type="match status" value="1"/>
</dbReference>
<feature type="domain" description="Semialdehyde dehydrogenase NAD-binding" evidence="14">
    <location>
        <begin position="8"/>
        <end position="134"/>
    </location>
</feature>
<evidence type="ECO:0000256" key="3">
    <source>
        <dbReference type="ARBA" id="ARBA00010584"/>
    </source>
</evidence>
<comment type="pathway">
    <text evidence="1">Amino-acid biosynthesis; L-methionine biosynthesis via de novo pathway; L-homoserine from L-aspartate: step 2/3.</text>
</comment>
<accession>A0A9W8A5V7</accession>
<keyword evidence="9" id="KW-0486">Methionine biosynthesis</keyword>
<comment type="catalytic activity">
    <reaction evidence="10">
        <text>L-aspartate 4-semialdehyde + phosphate + NADP(+) = 4-phospho-L-aspartate + NADPH + H(+)</text>
        <dbReference type="Rhea" id="RHEA:24284"/>
        <dbReference type="ChEBI" id="CHEBI:15378"/>
        <dbReference type="ChEBI" id="CHEBI:43474"/>
        <dbReference type="ChEBI" id="CHEBI:57535"/>
        <dbReference type="ChEBI" id="CHEBI:57783"/>
        <dbReference type="ChEBI" id="CHEBI:58349"/>
        <dbReference type="ChEBI" id="CHEBI:537519"/>
        <dbReference type="EC" id="1.2.1.11"/>
    </reaction>
    <physiologicalReaction direction="right-to-left" evidence="10">
        <dbReference type="Rhea" id="RHEA:24286"/>
    </physiologicalReaction>
</comment>
<dbReference type="OrthoDB" id="1894490at2759"/>
<dbReference type="InterPro" id="IPR000319">
    <property type="entry name" value="Asp-semialdehyde_DH_CS"/>
</dbReference>
<dbReference type="PANTHER" id="PTHR46718">
    <property type="entry name" value="ASPARTATE-SEMIALDEHYDE DEHYDROGENASE"/>
    <property type="match status" value="1"/>
</dbReference>
<dbReference type="CDD" id="cd02315">
    <property type="entry name" value="ScASADH_like_N"/>
    <property type="match status" value="1"/>
</dbReference>
<keyword evidence="16" id="KW-1185">Reference proteome</keyword>
<feature type="active site" description="Acyl-thioester intermediate" evidence="13">
    <location>
        <position position="154"/>
    </location>
</feature>
<dbReference type="PROSITE" id="PS01103">
    <property type="entry name" value="ASD"/>
    <property type="match status" value="1"/>
</dbReference>
<dbReference type="Gene3D" id="3.30.360.10">
    <property type="entry name" value="Dihydrodipicolinate Reductase, domain 2"/>
    <property type="match status" value="1"/>
</dbReference>
<dbReference type="NCBIfam" id="NF006416">
    <property type="entry name" value="PRK08664.1"/>
    <property type="match status" value="1"/>
</dbReference>
<evidence type="ECO:0000256" key="11">
    <source>
        <dbReference type="ARBA" id="ARBA00049950"/>
    </source>
</evidence>
<dbReference type="InterPro" id="IPR036291">
    <property type="entry name" value="NAD(P)-bd_dom_sf"/>
</dbReference>
<evidence type="ECO:0000313" key="15">
    <source>
        <dbReference type="EMBL" id="KAJ1918892.1"/>
    </source>
</evidence>
<dbReference type="PIRSF" id="PIRSF000148">
    <property type="entry name" value="ASA_dh"/>
    <property type="match status" value="1"/>
</dbReference>
<organism evidence="15 16">
    <name type="scientific">Mycoemilia scoparia</name>
    <dbReference type="NCBI Taxonomy" id="417184"/>
    <lineage>
        <taxon>Eukaryota</taxon>
        <taxon>Fungi</taxon>
        <taxon>Fungi incertae sedis</taxon>
        <taxon>Zoopagomycota</taxon>
        <taxon>Kickxellomycotina</taxon>
        <taxon>Kickxellomycetes</taxon>
        <taxon>Kickxellales</taxon>
        <taxon>Kickxellaceae</taxon>
        <taxon>Mycoemilia</taxon>
    </lineage>
</organism>
<keyword evidence="7" id="KW-0521">NADP</keyword>
<evidence type="ECO:0000256" key="4">
    <source>
        <dbReference type="ARBA" id="ARBA00013120"/>
    </source>
</evidence>
<comment type="similarity">
    <text evidence="3">Belongs to the aspartate-semialdehyde dehydrogenase family.</text>
</comment>
<dbReference type="GO" id="GO:0009088">
    <property type="term" value="P:threonine biosynthetic process"/>
    <property type="evidence" value="ECO:0007669"/>
    <property type="project" value="UniProtKB-KW"/>
</dbReference>
<sequence length="359" mass="38501">MANERVLNVGVLGATGTVGQRFIVLLSSHPYMKIAGLGASERSKDKVYEVATRWKMQERMPDQVKGVVVKGCDPAEFVGCDLVFSGLDASVAGDVETAFLKAGIPVFSNAKNYRMDPKCPLVVPVVNSDHFKLIDEQRKIFDSGKGFVVTNSNCSTSGLVVALKALQDSFGPISKVMVTTMQAISGAGYPGVPSLDILDNIVPLIGGEEPKMEEEVLKILGGVNQNATSFLPLNDIKVSATCNRVPVVDGHTECVSVEFAGEAPSIEKVKEAFESYRCEAQDLGCPSAPDKVIYVATDVDRPQPRLDRDAGKGMAVTIGRIRECPVFHVKFTLLVHNTVLGAAGASILNAELAQKKNYL</sequence>
<dbReference type="InterPro" id="IPR012280">
    <property type="entry name" value="Semialdhyde_DH_dimer_dom"/>
</dbReference>
<keyword evidence="5" id="KW-0028">Amino-acid biosynthesis</keyword>
<dbReference type="InterPro" id="IPR000534">
    <property type="entry name" value="Semialdehyde_DH_NAD-bd"/>
</dbReference>
<comment type="function">
    <text evidence="11">Catalyzes the NADPH-dependent formation of L-aspartate 4-semialdehyde (L-ASA) by the reductive dephosphorylation of 4-phospho-L-aspartate. Mediates the second step in the biosynthesis of amino acids that derive from aspartate (the aspartate family of amino acids), including methioinine and threonine, the latter of which is a precursor to isoleucine.</text>
</comment>
<dbReference type="Pfam" id="PF02774">
    <property type="entry name" value="Semialdhyde_dhC"/>
    <property type="match status" value="1"/>
</dbReference>
<dbReference type="PANTHER" id="PTHR46718:SF1">
    <property type="entry name" value="ASPARTATE-SEMIALDEHYDE DEHYDROGENASE"/>
    <property type="match status" value="1"/>
</dbReference>
<dbReference type="EMBL" id="JANBPU010000036">
    <property type="protein sequence ID" value="KAJ1918892.1"/>
    <property type="molecule type" value="Genomic_DNA"/>
</dbReference>
<comment type="pathway">
    <text evidence="2">Amino-acid biosynthesis; L-threonine biosynthesis; L-threonine from L-aspartate: step 2/5.</text>
</comment>
<dbReference type="InterPro" id="IPR051823">
    <property type="entry name" value="ASADH-related"/>
</dbReference>
<dbReference type="CDD" id="cd18130">
    <property type="entry name" value="ASADH_C_arch_fung_like"/>
    <property type="match status" value="1"/>
</dbReference>
<gene>
    <name evidence="15" type="primary">HOM2</name>
    <name evidence="15" type="ORF">H4219_002342</name>
</gene>
<evidence type="ECO:0000256" key="9">
    <source>
        <dbReference type="ARBA" id="ARBA00023167"/>
    </source>
</evidence>
<dbReference type="FunFam" id="3.30.360.10:FF:000016">
    <property type="entry name" value="Probable aspartate-semialdehyde dehydrogenase"/>
    <property type="match status" value="1"/>
</dbReference>
<evidence type="ECO:0000256" key="7">
    <source>
        <dbReference type="ARBA" id="ARBA00022857"/>
    </source>
</evidence>
<proteinExistence type="inferred from homology"/>
<dbReference type="AlphaFoldDB" id="A0A9W8A5V7"/>
<evidence type="ECO:0000256" key="13">
    <source>
        <dbReference type="PIRSR" id="PIRSR000148-1"/>
    </source>
</evidence>
<name>A0A9W8A5V7_9FUNG</name>
<dbReference type="GO" id="GO:0046983">
    <property type="term" value="F:protein dimerization activity"/>
    <property type="evidence" value="ECO:0007669"/>
    <property type="project" value="InterPro"/>
</dbReference>
<evidence type="ECO:0000256" key="2">
    <source>
        <dbReference type="ARBA" id="ARBA00005097"/>
    </source>
</evidence>
<evidence type="ECO:0000256" key="10">
    <source>
        <dbReference type="ARBA" id="ARBA00049864"/>
    </source>
</evidence>
<dbReference type="SUPFAM" id="SSF55347">
    <property type="entry name" value="Glyceraldehyde-3-phosphate dehydrogenase-like, C-terminal domain"/>
    <property type="match status" value="1"/>
</dbReference>
<reference evidence="15" key="1">
    <citation type="submission" date="2022-07" db="EMBL/GenBank/DDBJ databases">
        <title>Phylogenomic reconstructions and comparative analyses of Kickxellomycotina fungi.</title>
        <authorList>
            <person name="Reynolds N.K."/>
            <person name="Stajich J.E."/>
            <person name="Barry K."/>
            <person name="Grigoriev I.V."/>
            <person name="Crous P."/>
            <person name="Smith M.E."/>
        </authorList>
    </citation>
    <scope>NUCLEOTIDE SEQUENCE</scope>
    <source>
        <strain evidence="15">NBRC 100468</strain>
    </source>
</reference>
<dbReference type="GO" id="GO:0050661">
    <property type="term" value="F:NADP binding"/>
    <property type="evidence" value="ECO:0007669"/>
    <property type="project" value="InterPro"/>
</dbReference>
<evidence type="ECO:0000313" key="16">
    <source>
        <dbReference type="Proteomes" id="UP001150538"/>
    </source>
</evidence>
<dbReference type="SMART" id="SM00859">
    <property type="entry name" value="Semialdhyde_dh"/>
    <property type="match status" value="1"/>
</dbReference>
<evidence type="ECO:0000256" key="12">
    <source>
        <dbReference type="ARBA" id="ARBA00050041"/>
    </source>
</evidence>
<dbReference type="NCBIfam" id="TIGR00978">
    <property type="entry name" value="asd_EA"/>
    <property type="match status" value="1"/>
</dbReference>
<feature type="active site" description="Proton acceptor" evidence="13">
    <location>
        <position position="251"/>
    </location>
</feature>
<dbReference type="Proteomes" id="UP001150538">
    <property type="component" value="Unassembled WGS sequence"/>
</dbReference>
<dbReference type="EC" id="1.2.1.11" evidence="4"/>
<evidence type="ECO:0000256" key="6">
    <source>
        <dbReference type="ARBA" id="ARBA00022697"/>
    </source>
</evidence>
<protein>
    <recommendedName>
        <fullName evidence="12">Aspartate-semialdehyde dehydrogenase</fullName>
        <ecNumber evidence="4">1.2.1.11</ecNumber>
    </recommendedName>
</protein>
<dbReference type="GO" id="GO:0051287">
    <property type="term" value="F:NAD binding"/>
    <property type="evidence" value="ECO:0007669"/>
    <property type="project" value="InterPro"/>
</dbReference>
<dbReference type="GO" id="GO:0004073">
    <property type="term" value="F:aspartate-semialdehyde dehydrogenase activity"/>
    <property type="evidence" value="ECO:0007669"/>
    <property type="project" value="UniProtKB-EC"/>
</dbReference>
<evidence type="ECO:0000256" key="5">
    <source>
        <dbReference type="ARBA" id="ARBA00022605"/>
    </source>
</evidence>
<dbReference type="InterPro" id="IPR005676">
    <property type="entry name" value="Asp_semi-ald_DH_pep-lack"/>
</dbReference>